<dbReference type="InterPro" id="IPR036265">
    <property type="entry name" value="HIT-like_sf"/>
</dbReference>
<feature type="active site" description="Tele-UMP-histidine intermediate" evidence="13">
    <location>
        <position position="197"/>
    </location>
</feature>
<dbReference type="EMBL" id="AEUD01000011">
    <property type="protein sequence ID" value="EGD54601.1"/>
    <property type="molecule type" value="Genomic_DNA"/>
</dbReference>
<reference evidence="19 20" key="1">
    <citation type="journal article" date="2011" name="J. Bacteriol.">
        <title>Draft Genome Sequence of Gordonia neofelifaecis NRRL B-59395, a Cholesterol-Degrading Actinomycete.</title>
        <authorList>
            <person name="Ge F."/>
            <person name="Li W."/>
            <person name="Chen G."/>
            <person name="Liu Y."/>
            <person name="Zhang G."/>
            <person name="Yong B."/>
            <person name="Wang Q."/>
            <person name="Wang N."/>
            <person name="Huang Z."/>
            <person name="Li W."/>
            <person name="Wang J."/>
            <person name="Wu C."/>
            <person name="Xie Q."/>
            <person name="Liu G."/>
        </authorList>
    </citation>
    <scope>NUCLEOTIDE SEQUENCE [LARGE SCALE GENOMIC DNA]</scope>
    <source>
        <strain evidence="19 20">NRRL B-59395</strain>
    </source>
</reference>
<gene>
    <name evidence="19" type="ORF">SCNU_13503</name>
</gene>
<keyword evidence="20" id="KW-1185">Reference proteome</keyword>
<dbReference type="GO" id="GO:0005737">
    <property type="term" value="C:cytoplasm"/>
    <property type="evidence" value="ECO:0007669"/>
    <property type="project" value="TreeGrafter"/>
</dbReference>
<evidence type="ECO:0000313" key="20">
    <source>
        <dbReference type="Proteomes" id="UP000035065"/>
    </source>
</evidence>
<feature type="region of interest" description="Disordered" evidence="16">
    <location>
        <begin position="26"/>
        <end position="59"/>
    </location>
</feature>
<dbReference type="AlphaFoldDB" id="F1YKZ6"/>
<feature type="domain" description="Galactose-1-phosphate uridyl transferase N-terminal" evidence="17">
    <location>
        <begin position="52"/>
        <end position="206"/>
    </location>
</feature>
<comment type="cofactor">
    <cofactor evidence="14">
        <name>Zn(2+)</name>
        <dbReference type="ChEBI" id="CHEBI:29105"/>
    </cofactor>
    <text evidence="14">Binds 1 zinc ion per subunit.</text>
</comment>
<evidence type="ECO:0000256" key="16">
    <source>
        <dbReference type="SAM" id="MobiDB-lite"/>
    </source>
</evidence>
<keyword evidence="11 15" id="KW-0119">Carbohydrate metabolism</keyword>
<name>F1YKZ6_9ACTN</name>
<dbReference type="PIRSF" id="PIRSF000808">
    <property type="entry name" value="GalT"/>
    <property type="match status" value="1"/>
</dbReference>
<dbReference type="eggNOG" id="COG1085">
    <property type="taxonomic scope" value="Bacteria"/>
</dbReference>
<evidence type="ECO:0000256" key="14">
    <source>
        <dbReference type="PIRSR" id="PIRSR000808-3"/>
    </source>
</evidence>
<dbReference type="STRING" id="644548.SCNU_13503"/>
<evidence type="ECO:0000256" key="3">
    <source>
        <dbReference type="ARBA" id="ARBA00010951"/>
    </source>
</evidence>
<evidence type="ECO:0000259" key="18">
    <source>
        <dbReference type="Pfam" id="PF02744"/>
    </source>
</evidence>
<dbReference type="OrthoDB" id="9769064at2"/>
<protein>
    <recommendedName>
        <fullName evidence="5 12">Galactose-1-phosphate uridylyltransferase</fullName>
        <ecNumber evidence="4 12">2.7.7.12</ecNumber>
    </recommendedName>
</protein>
<organism evidence="19 20">
    <name type="scientific">Gordonia neofelifaecis NRRL B-59395</name>
    <dbReference type="NCBI Taxonomy" id="644548"/>
    <lineage>
        <taxon>Bacteria</taxon>
        <taxon>Bacillati</taxon>
        <taxon>Actinomycetota</taxon>
        <taxon>Actinomycetes</taxon>
        <taxon>Mycobacteriales</taxon>
        <taxon>Gordoniaceae</taxon>
        <taxon>Gordonia</taxon>
    </lineage>
</organism>
<dbReference type="GO" id="GO:0008270">
    <property type="term" value="F:zinc ion binding"/>
    <property type="evidence" value="ECO:0007669"/>
    <property type="project" value="InterPro"/>
</dbReference>
<dbReference type="InterPro" id="IPR005849">
    <property type="entry name" value="GalP_Utransf_N"/>
</dbReference>
<feature type="domain" description="Galactose-1-phosphate uridyl transferase C-terminal" evidence="18">
    <location>
        <begin position="221"/>
        <end position="322"/>
    </location>
</feature>
<dbReference type="SUPFAM" id="SSF54197">
    <property type="entry name" value="HIT-like"/>
    <property type="match status" value="2"/>
</dbReference>
<feature type="binding site" evidence="14">
    <location>
        <position position="81"/>
    </location>
    <ligand>
        <name>Zn(2+)</name>
        <dbReference type="ChEBI" id="CHEBI:29105"/>
    </ligand>
</feature>
<dbReference type="NCBIfam" id="TIGR00209">
    <property type="entry name" value="galT_1"/>
    <property type="match status" value="1"/>
</dbReference>
<dbReference type="Gene3D" id="3.30.428.10">
    <property type="entry name" value="HIT-like"/>
    <property type="match status" value="2"/>
</dbReference>
<comment type="similarity">
    <text evidence="3 15">Belongs to the galactose-1-phosphate uridylyltransferase type 1 family.</text>
</comment>
<dbReference type="RefSeq" id="WP_009679902.1">
    <property type="nucleotide sequence ID" value="NZ_AEUD01000011.1"/>
</dbReference>
<keyword evidence="7 15" id="KW-0548">Nucleotidyltransferase</keyword>
<keyword evidence="9 14" id="KW-0862">Zinc</keyword>
<dbReference type="Pfam" id="PF01087">
    <property type="entry name" value="GalP_UDP_transf"/>
    <property type="match status" value="1"/>
</dbReference>
<dbReference type="PANTHER" id="PTHR11943">
    <property type="entry name" value="GALACTOSE-1-PHOSPHATE URIDYLYLTRANSFERASE"/>
    <property type="match status" value="1"/>
</dbReference>
<dbReference type="GO" id="GO:0033499">
    <property type="term" value="P:galactose catabolic process via UDP-galactose, Leloir pathway"/>
    <property type="evidence" value="ECO:0007669"/>
    <property type="project" value="TreeGrafter"/>
</dbReference>
<comment type="pathway">
    <text evidence="2 15">Carbohydrate metabolism; galactose metabolism.</text>
</comment>
<dbReference type="InterPro" id="IPR001937">
    <property type="entry name" value="GalP_UDPtransf1"/>
</dbReference>
<keyword evidence="8 14" id="KW-0479">Metal-binding</keyword>
<evidence type="ECO:0000256" key="2">
    <source>
        <dbReference type="ARBA" id="ARBA00004947"/>
    </source>
</evidence>
<evidence type="ECO:0000256" key="8">
    <source>
        <dbReference type="ARBA" id="ARBA00022723"/>
    </source>
</evidence>
<evidence type="ECO:0000256" key="15">
    <source>
        <dbReference type="RuleBase" id="RU000506"/>
    </source>
</evidence>
<evidence type="ECO:0000313" key="19">
    <source>
        <dbReference type="EMBL" id="EGD54601.1"/>
    </source>
</evidence>
<feature type="binding site" evidence="14">
    <location>
        <position position="144"/>
    </location>
    <ligand>
        <name>Zn(2+)</name>
        <dbReference type="ChEBI" id="CHEBI:29105"/>
    </ligand>
</feature>
<keyword evidence="6 15" id="KW-0808">Transferase</keyword>
<evidence type="ECO:0000259" key="17">
    <source>
        <dbReference type="Pfam" id="PF01087"/>
    </source>
</evidence>
<evidence type="ECO:0000256" key="1">
    <source>
        <dbReference type="ARBA" id="ARBA00001107"/>
    </source>
</evidence>
<evidence type="ECO:0000256" key="11">
    <source>
        <dbReference type="ARBA" id="ARBA00023277"/>
    </source>
</evidence>
<evidence type="ECO:0000256" key="9">
    <source>
        <dbReference type="ARBA" id="ARBA00022833"/>
    </source>
</evidence>
<comment type="catalytic activity">
    <reaction evidence="1 15">
        <text>alpha-D-galactose 1-phosphate + UDP-alpha-D-glucose = alpha-D-glucose 1-phosphate + UDP-alpha-D-galactose</text>
        <dbReference type="Rhea" id="RHEA:13989"/>
        <dbReference type="ChEBI" id="CHEBI:58336"/>
        <dbReference type="ChEBI" id="CHEBI:58601"/>
        <dbReference type="ChEBI" id="CHEBI:58885"/>
        <dbReference type="ChEBI" id="CHEBI:66914"/>
        <dbReference type="EC" id="2.7.7.12"/>
    </reaction>
</comment>
<feature type="binding site" evidence="14">
    <location>
        <position position="78"/>
    </location>
    <ligand>
        <name>Zn(2+)</name>
        <dbReference type="ChEBI" id="CHEBI:29105"/>
    </ligand>
</feature>
<evidence type="ECO:0000256" key="5">
    <source>
        <dbReference type="ARBA" id="ARBA00016340"/>
    </source>
</evidence>
<dbReference type="EC" id="2.7.7.12" evidence="4 12"/>
<feature type="binding site" evidence="14">
    <location>
        <position position="195"/>
    </location>
    <ligand>
        <name>Zn(2+)</name>
        <dbReference type="ChEBI" id="CHEBI:29105"/>
    </ligand>
</feature>
<dbReference type="Proteomes" id="UP000035065">
    <property type="component" value="Unassembled WGS sequence"/>
</dbReference>
<dbReference type="PROSITE" id="PS00117">
    <property type="entry name" value="GAL_P_UDP_TRANSF_I"/>
    <property type="match status" value="1"/>
</dbReference>
<evidence type="ECO:0000256" key="7">
    <source>
        <dbReference type="ARBA" id="ARBA00022695"/>
    </source>
</evidence>
<sequence length="374" mass="41028">MSAGRTLPEPNRGRLSDGREILLFDVGAPPPLGVDRRDLPPRPAAPQTVIRRDPVTGDEVVISPARQDRTHLPPRRECPLCPDPDGLTGEIPAADYRVAVFENRFPSLAGSSDPGSAVPAPADDLRAERPGVGRCEVVCFTSDHDGSFGSLPPRQARLAIDVLAHRTEELLALDEVTEVHCFENRGEEVGVTLAHPHGQIYAYPFITPRTESMMREAARHRARTGDDLFDSILAHEVDDGERILVRTALTTAFVPYAARWPVEAHVYPNRGVRRLAELTDDEADDLAAVYQSILRACDALYDRPLPYVASWHQYRIGAAEGRLHAEVFSIQRSAEKLKYLAGSESARDAFITDKTPEDIAAGLRAALDPGVHHG</sequence>
<comment type="caution">
    <text evidence="19">The sequence shown here is derived from an EMBL/GenBank/DDBJ whole genome shotgun (WGS) entry which is preliminary data.</text>
</comment>
<evidence type="ECO:0000256" key="6">
    <source>
        <dbReference type="ARBA" id="ARBA00022679"/>
    </source>
</evidence>
<accession>F1YKZ6</accession>
<evidence type="ECO:0000256" key="10">
    <source>
        <dbReference type="ARBA" id="ARBA00023144"/>
    </source>
</evidence>
<dbReference type="UniPathway" id="UPA00214"/>
<dbReference type="GO" id="GO:0008108">
    <property type="term" value="F:UDP-glucose:hexose-1-phosphate uridylyltransferase activity"/>
    <property type="evidence" value="ECO:0007669"/>
    <property type="project" value="UniProtKB-UniRule"/>
</dbReference>
<evidence type="ECO:0000256" key="13">
    <source>
        <dbReference type="PIRSR" id="PIRSR000808-1"/>
    </source>
</evidence>
<dbReference type="PANTHER" id="PTHR11943:SF1">
    <property type="entry name" value="GALACTOSE-1-PHOSPHATE URIDYLYLTRANSFERASE"/>
    <property type="match status" value="1"/>
</dbReference>
<dbReference type="Pfam" id="PF02744">
    <property type="entry name" value="GalP_UDP_tr_C"/>
    <property type="match status" value="1"/>
</dbReference>
<proteinExistence type="inferred from homology"/>
<dbReference type="InterPro" id="IPR005850">
    <property type="entry name" value="GalP_Utransf_C"/>
</dbReference>
<keyword evidence="10 15" id="KW-0299">Galactose metabolism</keyword>
<dbReference type="InterPro" id="IPR019779">
    <property type="entry name" value="GalP_UDPtransf1_His-AS"/>
</dbReference>
<evidence type="ECO:0000256" key="4">
    <source>
        <dbReference type="ARBA" id="ARBA00012384"/>
    </source>
</evidence>
<evidence type="ECO:0000256" key="12">
    <source>
        <dbReference type="NCBIfam" id="TIGR00209"/>
    </source>
</evidence>